<keyword evidence="10" id="KW-1185">Reference proteome</keyword>
<sequence length="242" mass="26710">MQAQPGHFYAVGIGPGSPDLLTVRAVRIIESADIILTPQAKGTNRSLALKAIEPYLKDQEVMTVNYPMQRNGTSTRERWDAVALQVREKLQQKKSVAMITIGDPLIFATTSYLLYGLADLIEKDNIHLIPGISAFQIGASRFHDPLTLQEDRLTLMSATDIDAVAEALDHCETLVLYKAAGVIDQLLELLDRRGLRGASKLVSCAEQGDGELLVDSLLGWEPGELSYMTTMIVRVGKRDWME</sequence>
<dbReference type="InterPro" id="IPR006364">
    <property type="entry name" value="CobI/CbiL/CobIJ_dom"/>
</dbReference>
<dbReference type="GO" id="GO:0032259">
    <property type="term" value="P:methylation"/>
    <property type="evidence" value="ECO:0007669"/>
    <property type="project" value="UniProtKB-KW"/>
</dbReference>
<dbReference type="PANTHER" id="PTHR43467:SF2">
    <property type="entry name" value="COBALT-PRECORRIN-2 C(20)-METHYLTRANSFERASE"/>
    <property type="match status" value="1"/>
</dbReference>
<reference evidence="9 10" key="1">
    <citation type="submission" date="2016-11" db="EMBL/GenBank/DDBJ databases">
        <authorList>
            <person name="Jaros S."/>
            <person name="Januszkiewicz K."/>
            <person name="Wedrychowicz H."/>
        </authorList>
    </citation>
    <scope>NUCLEOTIDE SEQUENCE [LARGE SCALE GENOMIC DNA]</scope>
    <source>
        <strain evidence="9 10">DSM 5091</strain>
    </source>
</reference>
<dbReference type="InterPro" id="IPR012382">
    <property type="entry name" value="CobI/CbiL"/>
</dbReference>
<evidence type="ECO:0000256" key="7">
    <source>
        <dbReference type="PIRNR" id="PIRNR036427"/>
    </source>
</evidence>
<dbReference type="NCBIfam" id="TIGR01467">
    <property type="entry name" value="cobI_cbiL"/>
    <property type="match status" value="1"/>
</dbReference>
<dbReference type="Gene3D" id="3.40.1010.10">
    <property type="entry name" value="Cobalt-precorrin-4 Transmethylase, Domain 1"/>
    <property type="match status" value="1"/>
</dbReference>
<dbReference type="GO" id="GO:0009236">
    <property type="term" value="P:cobalamin biosynthetic process"/>
    <property type="evidence" value="ECO:0007669"/>
    <property type="project" value="UniProtKB-UniRule"/>
</dbReference>
<gene>
    <name evidence="9" type="ORF">SAMN02745165_03635</name>
</gene>
<evidence type="ECO:0000256" key="4">
    <source>
        <dbReference type="ARBA" id="ARBA00022603"/>
    </source>
</evidence>
<evidence type="ECO:0000313" key="10">
    <source>
        <dbReference type="Proteomes" id="UP000184171"/>
    </source>
</evidence>
<dbReference type="Proteomes" id="UP000184171">
    <property type="component" value="Unassembled WGS sequence"/>
</dbReference>
<evidence type="ECO:0000256" key="2">
    <source>
        <dbReference type="ARBA" id="ARBA00005879"/>
    </source>
</evidence>
<proteinExistence type="inferred from homology"/>
<dbReference type="CDD" id="cd11645">
    <property type="entry name" value="Precorrin_2_C20_MT"/>
    <property type="match status" value="1"/>
</dbReference>
<dbReference type="InterPro" id="IPR000878">
    <property type="entry name" value="4pyrrol_Mease"/>
</dbReference>
<keyword evidence="5 9" id="KW-0808">Transferase</keyword>
<dbReference type="RefSeq" id="WP_072910139.1">
    <property type="nucleotide sequence ID" value="NZ_FQZT01000029.1"/>
</dbReference>
<dbReference type="SUPFAM" id="SSF53790">
    <property type="entry name" value="Tetrapyrrole methylase"/>
    <property type="match status" value="1"/>
</dbReference>
<dbReference type="PIRSF" id="PIRSF036427">
    <property type="entry name" value="Precrrn-2_mtase"/>
    <property type="match status" value="1"/>
</dbReference>
<evidence type="ECO:0000313" key="9">
    <source>
        <dbReference type="EMBL" id="SHJ96288.1"/>
    </source>
</evidence>
<name>A0A1M6NKI6_MALRU</name>
<comment type="pathway">
    <text evidence="1">Cofactor biosynthesis; adenosylcobalamin biosynthesis.</text>
</comment>
<dbReference type="OrthoDB" id="9804789at2"/>
<feature type="domain" description="Tetrapyrrole methylase" evidence="8">
    <location>
        <begin position="8"/>
        <end position="195"/>
    </location>
</feature>
<dbReference type="AlphaFoldDB" id="A0A1M6NKI6"/>
<dbReference type="EMBL" id="FQZT01000029">
    <property type="protein sequence ID" value="SHJ96288.1"/>
    <property type="molecule type" value="Genomic_DNA"/>
</dbReference>
<dbReference type="PANTHER" id="PTHR43467">
    <property type="entry name" value="COBALT-PRECORRIN-2 C(20)-METHYLTRANSFERASE"/>
    <property type="match status" value="1"/>
</dbReference>
<dbReference type="InterPro" id="IPR014776">
    <property type="entry name" value="4pyrrole_Mease_sub2"/>
</dbReference>
<accession>A0A1M6NKI6</accession>
<dbReference type="Pfam" id="PF00590">
    <property type="entry name" value="TP_methylase"/>
    <property type="match status" value="1"/>
</dbReference>
<keyword evidence="4 9" id="KW-0489">Methyltransferase</keyword>
<dbReference type="InterPro" id="IPR035996">
    <property type="entry name" value="4pyrrol_Methylase_sf"/>
</dbReference>
<organism evidence="9 10">
    <name type="scientific">Malonomonas rubra DSM 5091</name>
    <dbReference type="NCBI Taxonomy" id="1122189"/>
    <lineage>
        <taxon>Bacteria</taxon>
        <taxon>Pseudomonadati</taxon>
        <taxon>Thermodesulfobacteriota</taxon>
        <taxon>Desulfuromonadia</taxon>
        <taxon>Desulfuromonadales</taxon>
        <taxon>Geopsychrobacteraceae</taxon>
        <taxon>Malonomonas</taxon>
    </lineage>
</organism>
<evidence type="ECO:0000256" key="5">
    <source>
        <dbReference type="ARBA" id="ARBA00022679"/>
    </source>
</evidence>
<protein>
    <submittedName>
        <fullName evidence="9">Precorrin-2 C20-methyltransferase /cobalt-factor II C20-methyltransferase</fullName>
    </submittedName>
</protein>
<evidence type="ECO:0000256" key="6">
    <source>
        <dbReference type="ARBA" id="ARBA00022691"/>
    </source>
</evidence>
<evidence type="ECO:0000259" key="8">
    <source>
        <dbReference type="Pfam" id="PF00590"/>
    </source>
</evidence>
<keyword evidence="3" id="KW-0169">Cobalamin biosynthesis</keyword>
<evidence type="ECO:0000256" key="1">
    <source>
        <dbReference type="ARBA" id="ARBA00004953"/>
    </source>
</evidence>
<dbReference type="UniPathway" id="UPA00148"/>
<keyword evidence="6" id="KW-0949">S-adenosyl-L-methionine</keyword>
<evidence type="ECO:0000256" key="3">
    <source>
        <dbReference type="ARBA" id="ARBA00022573"/>
    </source>
</evidence>
<comment type="similarity">
    <text evidence="2 7">Belongs to the precorrin methyltransferase family.</text>
</comment>
<dbReference type="Gene3D" id="3.30.950.10">
    <property type="entry name" value="Methyltransferase, Cobalt-precorrin-4 Transmethylase, Domain 2"/>
    <property type="match status" value="1"/>
</dbReference>
<dbReference type="InterPro" id="IPR014777">
    <property type="entry name" value="4pyrrole_Mease_sub1"/>
</dbReference>
<dbReference type="GO" id="GO:0030788">
    <property type="term" value="F:precorrin-2 C20-methyltransferase activity"/>
    <property type="evidence" value="ECO:0007669"/>
    <property type="project" value="InterPro"/>
</dbReference>
<dbReference type="STRING" id="1122189.SAMN02745165_03635"/>